<evidence type="ECO:0000256" key="1">
    <source>
        <dbReference type="SAM" id="SignalP"/>
    </source>
</evidence>
<sequence>MRRIAVLSPPLAVLLLAAACGSGGTPKATKTVMAGAVDCGQIDAAGGASAYLKVTKGSAPCGEAVSVYKAFFAAVAEGKAPGQGSGGGLAVQGWSCVIYPSDQIQQNGRGADCTKGGTTVTAFQKAH</sequence>
<comment type="caution">
    <text evidence="2">The sequence shown here is derived from an EMBL/GenBank/DDBJ whole genome shotgun (WGS) entry which is preliminary data.</text>
</comment>
<dbReference type="EMBL" id="BAABHJ010000011">
    <property type="protein sequence ID" value="GAA4609926.1"/>
    <property type="molecule type" value="Genomic_DNA"/>
</dbReference>
<name>A0ABP8TJK5_9ACTN</name>
<organism evidence="2 3">
    <name type="scientific">Actinoallomurus liliacearum</name>
    <dbReference type="NCBI Taxonomy" id="1080073"/>
    <lineage>
        <taxon>Bacteria</taxon>
        <taxon>Bacillati</taxon>
        <taxon>Actinomycetota</taxon>
        <taxon>Actinomycetes</taxon>
        <taxon>Streptosporangiales</taxon>
        <taxon>Thermomonosporaceae</taxon>
        <taxon>Actinoallomurus</taxon>
    </lineage>
</organism>
<evidence type="ECO:0000313" key="3">
    <source>
        <dbReference type="Proteomes" id="UP001500212"/>
    </source>
</evidence>
<protein>
    <recommendedName>
        <fullName evidence="4">Lipoprotein</fullName>
    </recommendedName>
</protein>
<dbReference type="RefSeq" id="WP_345356272.1">
    <property type="nucleotide sequence ID" value="NZ_BAABHJ010000011.1"/>
</dbReference>
<feature type="chain" id="PRO_5047124642" description="Lipoprotein" evidence="1">
    <location>
        <begin position="20"/>
        <end position="127"/>
    </location>
</feature>
<evidence type="ECO:0008006" key="4">
    <source>
        <dbReference type="Google" id="ProtNLM"/>
    </source>
</evidence>
<dbReference type="PROSITE" id="PS51257">
    <property type="entry name" value="PROKAR_LIPOPROTEIN"/>
    <property type="match status" value="1"/>
</dbReference>
<keyword evidence="1" id="KW-0732">Signal</keyword>
<proteinExistence type="predicted"/>
<dbReference type="Proteomes" id="UP001500212">
    <property type="component" value="Unassembled WGS sequence"/>
</dbReference>
<accession>A0ABP8TJK5</accession>
<gene>
    <name evidence="2" type="ORF">GCM10023195_40380</name>
</gene>
<feature type="signal peptide" evidence="1">
    <location>
        <begin position="1"/>
        <end position="19"/>
    </location>
</feature>
<reference evidence="3" key="1">
    <citation type="journal article" date="2019" name="Int. J. Syst. Evol. Microbiol.">
        <title>The Global Catalogue of Microorganisms (GCM) 10K type strain sequencing project: providing services to taxonomists for standard genome sequencing and annotation.</title>
        <authorList>
            <consortium name="The Broad Institute Genomics Platform"/>
            <consortium name="The Broad Institute Genome Sequencing Center for Infectious Disease"/>
            <person name="Wu L."/>
            <person name="Ma J."/>
        </authorList>
    </citation>
    <scope>NUCLEOTIDE SEQUENCE [LARGE SCALE GENOMIC DNA]</scope>
    <source>
        <strain evidence="3">JCM 17938</strain>
    </source>
</reference>
<keyword evidence="3" id="KW-1185">Reference proteome</keyword>
<evidence type="ECO:0000313" key="2">
    <source>
        <dbReference type="EMBL" id="GAA4609926.1"/>
    </source>
</evidence>